<sequence>MYASHEFDPWFNYRATEYLAANGWHALFHWDPLPRGTLNPEAKMLAVVCVSRFGVAALPLSLSRAPVRLSLRALRSSAAAMAGTASGTVETAEFEVDGEIVQAERFVEADVGMTFSKASLDEKLFSRPWPDEWPFPPQAFRRQDESDDADFYAVPRFCYHIDEGAVRALTNYYAENIAPGAAILDICSSWVSHYPADFPDTMGRIAGTGMNVHELRCNAQLSEHSPRDLNVDPTLPYEDASFDVATPLEVFREVRRVLKPGGKFILSQSNRCFPTKAIGMWLGMDDLQHCLVIGSYFHYAGGFSPARAFDCSPTGPGTNDPLFVVEATKL</sequence>
<protein>
    <recommendedName>
        <fullName evidence="3">Methyltransferase type 11 domain-containing protein</fullName>
    </recommendedName>
</protein>
<proteinExistence type="predicted"/>
<dbReference type="OMA" id="YAENIAP"/>
<dbReference type="KEGG" id="ehx:EMIHUDRAFT_452884"/>
<organism evidence="1 2">
    <name type="scientific">Emiliania huxleyi (strain CCMP1516)</name>
    <dbReference type="NCBI Taxonomy" id="280463"/>
    <lineage>
        <taxon>Eukaryota</taxon>
        <taxon>Haptista</taxon>
        <taxon>Haptophyta</taxon>
        <taxon>Prymnesiophyceae</taxon>
        <taxon>Isochrysidales</taxon>
        <taxon>Noelaerhabdaceae</taxon>
        <taxon>Emiliania</taxon>
    </lineage>
</organism>
<name>A0A0D3IDB3_EMIH1</name>
<dbReference type="PANTHER" id="PTHR43036:SF2">
    <property type="entry name" value="OS04G0481300 PROTEIN"/>
    <property type="match status" value="1"/>
</dbReference>
<evidence type="ECO:0008006" key="3">
    <source>
        <dbReference type="Google" id="ProtNLM"/>
    </source>
</evidence>
<dbReference type="PaxDb" id="2903-EOD09248"/>
<dbReference type="EnsemblProtists" id="EOD09248">
    <property type="protein sequence ID" value="EOD09248"/>
    <property type="gene ID" value="EMIHUDRAFT_452884"/>
</dbReference>
<dbReference type="HOGENOM" id="CLU_072455_0_0_1"/>
<dbReference type="RefSeq" id="XP_005761677.1">
    <property type="nucleotide sequence ID" value="XM_005761620.1"/>
</dbReference>
<reference evidence="1" key="2">
    <citation type="submission" date="2024-10" db="UniProtKB">
        <authorList>
            <consortium name="EnsemblProtists"/>
        </authorList>
    </citation>
    <scope>IDENTIFICATION</scope>
</reference>
<evidence type="ECO:0000313" key="1">
    <source>
        <dbReference type="EnsemblProtists" id="EOD09248"/>
    </source>
</evidence>
<dbReference type="PANTHER" id="PTHR43036">
    <property type="entry name" value="OSJNBB0011N17.9 PROTEIN"/>
    <property type="match status" value="1"/>
</dbReference>
<dbReference type="eggNOG" id="ENOG502S0I5">
    <property type="taxonomic scope" value="Eukaryota"/>
</dbReference>
<dbReference type="GeneID" id="17255344"/>
<keyword evidence="2" id="KW-1185">Reference proteome</keyword>
<dbReference type="SUPFAM" id="SSF53335">
    <property type="entry name" value="S-adenosyl-L-methionine-dependent methyltransferases"/>
    <property type="match status" value="1"/>
</dbReference>
<dbReference type="Proteomes" id="UP000013827">
    <property type="component" value="Unassembled WGS sequence"/>
</dbReference>
<dbReference type="InterPro" id="IPR029063">
    <property type="entry name" value="SAM-dependent_MTases_sf"/>
</dbReference>
<dbReference type="Gene3D" id="3.40.50.150">
    <property type="entry name" value="Vaccinia Virus protein VP39"/>
    <property type="match status" value="1"/>
</dbReference>
<dbReference type="AlphaFoldDB" id="A0A0D3IDB3"/>
<evidence type="ECO:0000313" key="2">
    <source>
        <dbReference type="Proteomes" id="UP000013827"/>
    </source>
</evidence>
<accession>A0A0D3IDB3</accession>
<reference evidence="2" key="1">
    <citation type="journal article" date="2013" name="Nature">
        <title>Pan genome of the phytoplankton Emiliania underpins its global distribution.</title>
        <authorList>
            <person name="Read B.A."/>
            <person name="Kegel J."/>
            <person name="Klute M.J."/>
            <person name="Kuo A."/>
            <person name="Lefebvre S.C."/>
            <person name="Maumus F."/>
            <person name="Mayer C."/>
            <person name="Miller J."/>
            <person name="Monier A."/>
            <person name="Salamov A."/>
            <person name="Young J."/>
            <person name="Aguilar M."/>
            <person name="Claverie J.M."/>
            <person name="Frickenhaus S."/>
            <person name="Gonzalez K."/>
            <person name="Herman E.K."/>
            <person name="Lin Y.C."/>
            <person name="Napier J."/>
            <person name="Ogata H."/>
            <person name="Sarno A.F."/>
            <person name="Shmutz J."/>
            <person name="Schroeder D."/>
            <person name="de Vargas C."/>
            <person name="Verret F."/>
            <person name="von Dassow P."/>
            <person name="Valentin K."/>
            <person name="Van de Peer Y."/>
            <person name="Wheeler G."/>
            <person name="Dacks J.B."/>
            <person name="Delwiche C.F."/>
            <person name="Dyhrman S.T."/>
            <person name="Glockner G."/>
            <person name="John U."/>
            <person name="Richards T."/>
            <person name="Worden A.Z."/>
            <person name="Zhang X."/>
            <person name="Grigoriev I.V."/>
            <person name="Allen A.E."/>
            <person name="Bidle K."/>
            <person name="Borodovsky M."/>
            <person name="Bowler C."/>
            <person name="Brownlee C."/>
            <person name="Cock J.M."/>
            <person name="Elias M."/>
            <person name="Gladyshev V.N."/>
            <person name="Groth M."/>
            <person name="Guda C."/>
            <person name="Hadaegh A."/>
            <person name="Iglesias-Rodriguez M.D."/>
            <person name="Jenkins J."/>
            <person name="Jones B.M."/>
            <person name="Lawson T."/>
            <person name="Leese F."/>
            <person name="Lindquist E."/>
            <person name="Lobanov A."/>
            <person name="Lomsadze A."/>
            <person name="Malik S.B."/>
            <person name="Marsh M.E."/>
            <person name="Mackinder L."/>
            <person name="Mock T."/>
            <person name="Mueller-Roeber B."/>
            <person name="Pagarete A."/>
            <person name="Parker M."/>
            <person name="Probert I."/>
            <person name="Quesneville H."/>
            <person name="Raines C."/>
            <person name="Rensing S.A."/>
            <person name="Riano-Pachon D.M."/>
            <person name="Richier S."/>
            <person name="Rokitta S."/>
            <person name="Shiraiwa Y."/>
            <person name="Soanes D.M."/>
            <person name="van der Giezen M."/>
            <person name="Wahlund T.M."/>
            <person name="Williams B."/>
            <person name="Wilson W."/>
            <person name="Wolfe G."/>
            <person name="Wurch L.L."/>
        </authorList>
    </citation>
    <scope>NUCLEOTIDE SEQUENCE</scope>
</reference>